<protein>
    <recommendedName>
        <fullName evidence="3">Protein kinase domain-containing protein</fullName>
    </recommendedName>
</protein>
<gene>
    <name evidence="1" type="ORF">D0863_06816</name>
</gene>
<accession>A0A3M7DX50</accession>
<reference evidence="1 2" key="1">
    <citation type="journal article" date="2018" name="BMC Genomics">
        <title>Genomic evidence for intraspecific hybridization in a clonal and extremely halotolerant yeast.</title>
        <authorList>
            <person name="Gostincar C."/>
            <person name="Stajich J.E."/>
            <person name="Zupancic J."/>
            <person name="Zalar P."/>
            <person name="Gunde-Cimerman N."/>
        </authorList>
    </citation>
    <scope>NUCLEOTIDE SEQUENCE [LARGE SCALE GENOMIC DNA]</scope>
    <source>
        <strain evidence="1 2">EXF-2682</strain>
    </source>
</reference>
<name>A0A3M7DX50_HORWE</name>
<dbReference type="OrthoDB" id="5979581at2759"/>
<proteinExistence type="predicted"/>
<sequence>YKDGSLFCLRQHRAFSRSGRRDSTWLESRTLLSSHVFQDRYRVIGKLGYGSTSTVWLCHDLSRSKCMSIAPGCTASFRFTPTSTTYTHITTPLKSTARTGNTLVLFTKHWNELGGTSSAKVFVKHCAHCISCAKKLTSYTQVCHRFPLPTKPSGIEVIDIQPKNILLGVLDDSAFARATKRIAVSHGLRVKANVTHKGCTTTM</sequence>
<evidence type="ECO:0000313" key="1">
    <source>
        <dbReference type="EMBL" id="RMY68888.1"/>
    </source>
</evidence>
<dbReference type="Proteomes" id="UP000269276">
    <property type="component" value="Unassembled WGS sequence"/>
</dbReference>
<organism evidence="1 2">
    <name type="scientific">Hortaea werneckii</name>
    <name type="common">Black yeast</name>
    <name type="synonym">Cladosporium werneckii</name>
    <dbReference type="NCBI Taxonomy" id="91943"/>
    <lineage>
        <taxon>Eukaryota</taxon>
        <taxon>Fungi</taxon>
        <taxon>Dikarya</taxon>
        <taxon>Ascomycota</taxon>
        <taxon>Pezizomycotina</taxon>
        <taxon>Dothideomycetes</taxon>
        <taxon>Dothideomycetidae</taxon>
        <taxon>Mycosphaerellales</taxon>
        <taxon>Teratosphaeriaceae</taxon>
        <taxon>Hortaea</taxon>
    </lineage>
</organism>
<dbReference type="EMBL" id="QWIP01000219">
    <property type="protein sequence ID" value="RMY68888.1"/>
    <property type="molecule type" value="Genomic_DNA"/>
</dbReference>
<dbReference type="AlphaFoldDB" id="A0A3M7DX50"/>
<evidence type="ECO:0008006" key="3">
    <source>
        <dbReference type="Google" id="ProtNLM"/>
    </source>
</evidence>
<comment type="caution">
    <text evidence="1">The sequence shown here is derived from an EMBL/GenBank/DDBJ whole genome shotgun (WGS) entry which is preliminary data.</text>
</comment>
<evidence type="ECO:0000313" key="2">
    <source>
        <dbReference type="Proteomes" id="UP000269276"/>
    </source>
</evidence>
<dbReference type="Gene3D" id="3.30.200.20">
    <property type="entry name" value="Phosphorylase Kinase, domain 1"/>
    <property type="match status" value="1"/>
</dbReference>
<feature type="non-terminal residue" evidence="1">
    <location>
        <position position="1"/>
    </location>
</feature>